<name>A0A953LGJ3_SYMTR</name>
<dbReference type="GO" id="GO:0042802">
    <property type="term" value="F:identical protein binding"/>
    <property type="evidence" value="ECO:0007669"/>
    <property type="project" value="TreeGrafter"/>
</dbReference>
<dbReference type="NCBIfam" id="TIGR00700">
    <property type="entry name" value="GABAtrnsam"/>
    <property type="match status" value="1"/>
</dbReference>
<dbReference type="InterPro" id="IPR015422">
    <property type="entry name" value="PyrdxlP-dep_Trfase_small"/>
</dbReference>
<dbReference type="CDD" id="cd00610">
    <property type="entry name" value="OAT_like"/>
    <property type="match status" value="1"/>
</dbReference>
<evidence type="ECO:0000256" key="9">
    <source>
        <dbReference type="ARBA" id="ARBA00022898"/>
    </source>
</evidence>
<evidence type="ECO:0000256" key="10">
    <source>
        <dbReference type="ARBA" id="ARBA00029760"/>
    </source>
</evidence>
<proteinExistence type="inferred from homology"/>
<dbReference type="EMBL" id="PIUK01000020">
    <property type="protein sequence ID" value="MBY6275301.1"/>
    <property type="molecule type" value="Genomic_DNA"/>
</dbReference>
<evidence type="ECO:0000256" key="11">
    <source>
        <dbReference type="ARBA" id="ARBA00030204"/>
    </source>
</evidence>
<evidence type="ECO:0000313" key="18">
    <source>
        <dbReference type="Proteomes" id="UP000732377"/>
    </source>
</evidence>
<evidence type="ECO:0000313" key="17">
    <source>
        <dbReference type="EMBL" id="MBY6275301.1"/>
    </source>
</evidence>
<evidence type="ECO:0000256" key="1">
    <source>
        <dbReference type="ARBA" id="ARBA00001750"/>
    </source>
</evidence>
<dbReference type="SUPFAM" id="SSF53383">
    <property type="entry name" value="PLP-dependent transferases"/>
    <property type="match status" value="1"/>
</dbReference>
<sequence length="457" mass="49471">MTQTTRYVRLVTEVPGPRSRELMARKERVVANALSIHVPVAIQEARGALVTDVDGNVFIDLAGGMGCMNVGHSHPRVVEAIQRSAAQFTHTDFSVIMYESYIRLAERLAALAPGDFPKKACFFNSGAEAVENAIKIARKYTGRRAIIALEGAFHGRTNLAMALTSKVKPYKEGFGPFAPEIYRVPTPYTYRRPAGMSEAEYVRFCADALERALITHVSPDEVAAIILEPVQGEGGFIPLHPDYLTRVSQLARKHGFLIIADEIQSGFGRTGTFFASEQLGLVPDLICVGKSLAAGMPLSGVIGRAEVMDAPEDSTIGGTYVGNPVACDAAHAVLDIMEEEGLVSRARAIGDLMRRRFQELAVQLESIPGSRLQIGEIRGLGAMLGVELVTDRATRAPATAEAAEVVKRAWQRGVVVVKCGIYGNTLRMLLPLVITDDQLNEALDIIGQICTEIARGE</sequence>
<dbReference type="InterPro" id="IPR049704">
    <property type="entry name" value="Aminotrans_3_PPA_site"/>
</dbReference>
<dbReference type="EC" id="2.6.1.19" evidence="6"/>
<comment type="pathway">
    <text evidence="3">Amino-acid degradation; 4-aminobutanoate degradation.</text>
</comment>
<dbReference type="InterPro" id="IPR050103">
    <property type="entry name" value="Class-III_PLP-dep_AT"/>
</dbReference>
<dbReference type="Pfam" id="PF00202">
    <property type="entry name" value="Aminotran_3"/>
    <property type="match status" value="1"/>
</dbReference>
<evidence type="ECO:0000256" key="2">
    <source>
        <dbReference type="ARBA" id="ARBA00001933"/>
    </source>
</evidence>
<evidence type="ECO:0000256" key="14">
    <source>
        <dbReference type="ARBA" id="ARBA00048021"/>
    </source>
</evidence>
<evidence type="ECO:0000256" key="7">
    <source>
        <dbReference type="ARBA" id="ARBA00022576"/>
    </source>
</evidence>
<evidence type="ECO:0000256" key="15">
    <source>
        <dbReference type="ARBA" id="ARBA00050054"/>
    </source>
</evidence>
<evidence type="ECO:0000256" key="12">
    <source>
        <dbReference type="ARBA" id="ARBA00030857"/>
    </source>
</evidence>
<organism evidence="17 18">
    <name type="scientific">Symbiobacterium thermophilum</name>
    <dbReference type="NCBI Taxonomy" id="2734"/>
    <lineage>
        <taxon>Bacteria</taxon>
        <taxon>Bacillati</taxon>
        <taxon>Bacillota</taxon>
        <taxon>Clostridia</taxon>
        <taxon>Eubacteriales</taxon>
        <taxon>Symbiobacteriaceae</taxon>
        <taxon>Symbiobacterium</taxon>
    </lineage>
</organism>
<dbReference type="AlphaFoldDB" id="A0A953LGJ3"/>
<dbReference type="FunFam" id="3.40.640.10:FF:000013">
    <property type="entry name" value="4-aminobutyrate aminotransferase"/>
    <property type="match status" value="1"/>
</dbReference>
<evidence type="ECO:0000256" key="5">
    <source>
        <dbReference type="ARBA" id="ARBA00012876"/>
    </source>
</evidence>
<keyword evidence="8" id="KW-0808">Transferase</keyword>
<dbReference type="Gene3D" id="3.90.1150.10">
    <property type="entry name" value="Aspartate Aminotransferase, domain 1"/>
    <property type="match status" value="1"/>
</dbReference>
<dbReference type="EC" id="2.6.1.22" evidence="5"/>
<dbReference type="InterPro" id="IPR015424">
    <property type="entry name" value="PyrdxlP-dep_Trfase"/>
</dbReference>
<comment type="catalytic activity">
    <reaction evidence="14">
        <text>4-aminobutanoate + 2-oxoglutarate = succinate semialdehyde + L-glutamate</text>
        <dbReference type="Rhea" id="RHEA:23352"/>
        <dbReference type="ChEBI" id="CHEBI:16810"/>
        <dbReference type="ChEBI" id="CHEBI:29985"/>
        <dbReference type="ChEBI" id="CHEBI:57706"/>
        <dbReference type="ChEBI" id="CHEBI:59888"/>
        <dbReference type="EC" id="2.6.1.19"/>
    </reaction>
</comment>
<dbReference type="RefSeq" id="WP_273378061.1">
    <property type="nucleotide sequence ID" value="NZ_PIUK01000020.1"/>
</dbReference>
<evidence type="ECO:0000256" key="6">
    <source>
        <dbReference type="ARBA" id="ARBA00012912"/>
    </source>
</evidence>
<evidence type="ECO:0000256" key="3">
    <source>
        <dbReference type="ARBA" id="ARBA00005176"/>
    </source>
</evidence>
<dbReference type="Gene3D" id="3.40.640.10">
    <property type="entry name" value="Type I PLP-dependent aspartate aminotransferase-like (Major domain)"/>
    <property type="match status" value="1"/>
</dbReference>
<dbReference type="Proteomes" id="UP000732377">
    <property type="component" value="Unassembled WGS sequence"/>
</dbReference>
<keyword evidence="7" id="KW-0032">Aminotransferase</keyword>
<evidence type="ECO:0000256" key="13">
    <source>
        <dbReference type="ARBA" id="ARBA00031787"/>
    </source>
</evidence>
<dbReference type="GO" id="GO:0030170">
    <property type="term" value="F:pyridoxal phosphate binding"/>
    <property type="evidence" value="ECO:0007669"/>
    <property type="project" value="InterPro"/>
</dbReference>
<dbReference type="GO" id="GO:0034386">
    <property type="term" value="F:4-aminobutyrate:2-oxoglutarate transaminase activity"/>
    <property type="evidence" value="ECO:0007669"/>
    <property type="project" value="UniProtKB-EC"/>
</dbReference>
<dbReference type="PANTHER" id="PTHR11986:SF58">
    <property type="entry name" value="LEUCINE_METHIONINE RACEMASE"/>
    <property type="match status" value="1"/>
</dbReference>
<evidence type="ECO:0000256" key="4">
    <source>
        <dbReference type="ARBA" id="ARBA00008954"/>
    </source>
</evidence>
<dbReference type="GO" id="GO:0009448">
    <property type="term" value="P:gamma-aminobutyric acid metabolic process"/>
    <property type="evidence" value="ECO:0007669"/>
    <property type="project" value="InterPro"/>
</dbReference>
<dbReference type="PIRSF" id="PIRSF000521">
    <property type="entry name" value="Transaminase_4ab_Lys_Orn"/>
    <property type="match status" value="1"/>
</dbReference>
<dbReference type="InterPro" id="IPR004632">
    <property type="entry name" value="4NH2But_aminotransferase_bac"/>
</dbReference>
<evidence type="ECO:0000256" key="16">
    <source>
        <dbReference type="RuleBase" id="RU003560"/>
    </source>
</evidence>
<reference evidence="17" key="1">
    <citation type="submission" date="2017-11" db="EMBL/GenBank/DDBJ databases">
        <title>Three new genomes from thermophilic consortium.</title>
        <authorList>
            <person name="Quaggio R."/>
            <person name="Amgarten D."/>
            <person name="Setubal J.C."/>
        </authorList>
    </citation>
    <scope>NUCLEOTIDE SEQUENCE</scope>
    <source>
        <strain evidence="17">ZCTH01-B2</strain>
    </source>
</reference>
<comment type="similarity">
    <text evidence="4 16">Belongs to the class-III pyridoxal-phosphate-dependent aminotransferase family.</text>
</comment>
<evidence type="ECO:0000256" key="8">
    <source>
        <dbReference type="ARBA" id="ARBA00022679"/>
    </source>
</evidence>
<protein>
    <recommendedName>
        <fullName evidence="12">(S)-3-amino-2-methylpropionate transaminase</fullName>
        <ecNumber evidence="6">2.6.1.19</ecNumber>
        <ecNumber evidence="5">2.6.1.22</ecNumber>
    </recommendedName>
    <alternativeName>
        <fullName evidence="13">GABA aminotransferase</fullName>
    </alternativeName>
    <alternativeName>
        <fullName evidence="11">Gamma-amino-N-butyrate transaminase</fullName>
    </alternativeName>
    <alternativeName>
        <fullName evidence="15">Glutamate:succinic semialdehyde transaminase</fullName>
    </alternativeName>
    <alternativeName>
        <fullName evidence="10">L-AIBAT</fullName>
    </alternativeName>
</protein>
<accession>A0A953LGJ3</accession>
<dbReference type="InterPro" id="IPR015421">
    <property type="entry name" value="PyrdxlP-dep_Trfase_major"/>
</dbReference>
<dbReference type="GO" id="GO:0047298">
    <property type="term" value="F:(S)-3-amino-2-methylpropionate transaminase activity"/>
    <property type="evidence" value="ECO:0007669"/>
    <property type="project" value="UniProtKB-EC"/>
</dbReference>
<comment type="catalytic activity">
    <reaction evidence="1">
        <text>(S)-3-amino-2-methylpropanoate + 2-oxoglutarate = 2-methyl-3-oxopropanoate + L-glutamate</text>
        <dbReference type="Rhea" id="RHEA:13993"/>
        <dbReference type="ChEBI" id="CHEBI:16810"/>
        <dbReference type="ChEBI" id="CHEBI:29985"/>
        <dbReference type="ChEBI" id="CHEBI:57700"/>
        <dbReference type="ChEBI" id="CHEBI:58655"/>
        <dbReference type="EC" id="2.6.1.22"/>
    </reaction>
</comment>
<gene>
    <name evidence="17" type="primary">gabT</name>
    <name evidence="17" type="ORF">CWE10_03650</name>
</gene>
<dbReference type="InterPro" id="IPR005814">
    <property type="entry name" value="Aminotrans_3"/>
</dbReference>
<dbReference type="PANTHER" id="PTHR11986">
    <property type="entry name" value="AMINOTRANSFERASE CLASS III"/>
    <property type="match status" value="1"/>
</dbReference>
<comment type="cofactor">
    <cofactor evidence="2">
        <name>pyridoxal 5'-phosphate</name>
        <dbReference type="ChEBI" id="CHEBI:597326"/>
    </cofactor>
</comment>
<keyword evidence="9 16" id="KW-0663">Pyridoxal phosphate</keyword>
<comment type="caution">
    <text evidence="17">The sequence shown here is derived from an EMBL/GenBank/DDBJ whole genome shotgun (WGS) entry which is preliminary data.</text>
</comment>
<dbReference type="PROSITE" id="PS00600">
    <property type="entry name" value="AA_TRANSFER_CLASS_3"/>
    <property type="match status" value="1"/>
</dbReference>